<gene>
    <name evidence="1" type="ORF">A3H61_00940</name>
</gene>
<comment type="caution">
    <text evidence="1">The sequence shown here is derived from an EMBL/GenBank/DDBJ whole genome shotgun (WGS) entry which is preliminary data.</text>
</comment>
<evidence type="ECO:0000313" key="1">
    <source>
        <dbReference type="EMBL" id="OGY73285.1"/>
    </source>
</evidence>
<accession>A0A1G2A9D4</accession>
<dbReference type="EMBL" id="MHJU01000014">
    <property type="protein sequence ID" value="OGY73285.1"/>
    <property type="molecule type" value="Genomic_DNA"/>
</dbReference>
<name>A0A1G2A9D4_9BACT</name>
<dbReference type="AlphaFoldDB" id="A0A1G2A9D4"/>
<organism evidence="1 2">
    <name type="scientific">Candidatus Jacksonbacteria bacterium RIFCSPLOWO2_02_FULL_44_20</name>
    <dbReference type="NCBI Taxonomy" id="1798460"/>
    <lineage>
        <taxon>Bacteria</taxon>
        <taxon>Candidatus Jacksoniibacteriota</taxon>
    </lineage>
</organism>
<proteinExistence type="predicted"/>
<sequence>MIEKLGKFREREIRDLLNRAEQAQDKKEWREMVGFLELVLSKLNSWDNRRDDITMQINKAVQLQKAA</sequence>
<dbReference type="Proteomes" id="UP000178315">
    <property type="component" value="Unassembled WGS sequence"/>
</dbReference>
<evidence type="ECO:0000313" key="2">
    <source>
        <dbReference type="Proteomes" id="UP000178315"/>
    </source>
</evidence>
<protein>
    <submittedName>
        <fullName evidence="1">Uncharacterized protein</fullName>
    </submittedName>
</protein>
<reference evidence="1 2" key="1">
    <citation type="journal article" date="2016" name="Nat. Commun.">
        <title>Thousands of microbial genomes shed light on interconnected biogeochemical processes in an aquifer system.</title>
        <authorList>
            <person name="Anantharaman K."/>
            <person name="Brown C.T."/>
            <person name="Hug L.A."/>
            <person name="Sharon I."/>
            <person name="Castelle C.J."/>
            <person name="Probst A.J."/>
            <person name="Thomas B.C."/>
            <person name="Singh A."/>
            <person name="Wilkins M.J."/>
            <person name="Karaoz U."/>
            <person name="Brodie E.L."/>
            <person name="Williams K.H."/>
            <person name="Hubbard S.S."/>
            <person name="Banfield J.F."/>
        </authorList>
    </citation>
    <scope>NUCLEOTIDE SEQUENCE [LARGE SCALE GENOMIC DNA]</scope>
</reference>